<dbReference type="Gene3D" id="3.40.50.2300">
    <property type="match status" value="3"/>
</dbReference>
<keyword evidence="7" id="KW-1185">Reference proteome</keyword>
<dbReference type="InterPro" id="IPR015683">
    <property type="entry name" value="Ionotropic_Glu_rcpt"/>
</dbReference>
<keyword evidence="2" id="KW-0812">Transmembrane</keyword>
<evidence type="ECO:0000313" key="6">
    <source>
        <dbReference type="EMBL" id="KAK0604596.1"/>
    </source>
</evidence>
<comment type="caution">
    <text evidence="6">The sequence shown here is derived from an EMBL/GenBank/DDBJ whole genome shotgun (WGS) entry which is preliminary data.</text>
</comment>
<evidence type="ECO:0000256" key="2">
    <source>
        <dbReference type="ARBA" id="ARBA00022692"/>
    </source>
</evidence>
<dbReference type="PANTHER" id="PTHR34836">
    <property type="entry name" value="OS06G0188250 PROTEIN"/>
    <property type="match status" value="1"/>
</dbReference>
<name>A0AA39T809_ACESA</name>
<evidence type="ECO:0000256" key="1">
    <source>
        <dbReference type="ARBA" id="ARBA00004370"/>
    </source>
</evidence>
<feature type="domain" description="Receptor ligand binding region" evidence="5">
    <location>
        <begin position="75"/>
        <end position="245"/>
    </location>
</feature>
<dbReference type="SUPFAM" id="SSF53822">
    <property type="entry name" value="Periplasmic binding protein-like I"/>
    <property type="match status" value="1"/>
</dbReference>
<evidence type="ECO:0000256" key="3">
    <source>
        <dbReference type="ARBA" id="ARBA00022989"/>
    </source>
</evidence>
<reference evidence="6" key="1">
    <citation type="journal article" date="2022" name="Plant J.">
        <title>Strategies of tolerance reflected in two North American maple genomes.</title>
        <authorList>
            <person name="McEvoy S.L."/>
            <person name="Sezen U.U."/>
            <person name="Trouern-Trend A."/>
            <person name="McMahon S.M."/>
            <person name="Schaberg P.G."/>
            <person name="Yang J."/>
            <person name="Wegrzyn J.L."/>
            <person name="Swenson N.G."/>
        </authorList>
    </citation>
    <scope>NUCLEOTIDE SEQUENCE</scope>
    <source>
        <strain evidence="6">NS2018</strain>
    </source>
</reference>
<dbReference type="PANTHER" id="PTHR34836:SF7">
    <property type="entry name" value="RECEPTOR LIGAND BINDING REGION DOMAIN-CONTAINING PROTEIN"/>
    <property type="match status" value="1"/>
</dbReference>
<organism evidence="6 7">
    <name type="scientific">Acer saccharum</name>
    <name type="common">Sugar maple</name>
    <dbReference type="NCBI Taxonomy" id="4024"/>
    <lineage>
        <taxon>Eukaryota</taxon>
        <taxon>Viridiplantae</taxon>
        <taxon>Streptophyta</taxon>
        <taxon>Embryophyta</taxon>
        <taxon>Tracheophyta</taxon>
        <taxon>Spermatophyta</taxon>
        <taxon>Magnoliopsida</taxon>
        <taxon>eudicotyledons</taxon>
        <taxon>Gunneridae</taxon>
        <taxon>Pentapetalae</taxon>
        <taxon>rosids</taxon>
        <taxon>malvids</taxon>
        <taxon>Sapindales</taxon>
        <taxon>Sapindaceae</taxon>
        <taxon>Hippocastanoideae</taxon>
        <taxon>Acereae</taxon>
        <taxon>Acer</taxon>
    </lineage>
</organism>
<gene>
    <name evidence="6" type="ORF">LWI29_017341</name>
</gene>
<keyword evidence="3" id="KW-1133">Transmembrane helix</keyword>
<dbReference type="EMBL" id="JAUESC010000002">
    <property type="protein sequence ID" value="KAK0604596.1"/>
    <property type="molecule type" value="Genomic_DNA"/>
</dbReference>
<evidence type="ECO:0000259" key="5">
    <source>
        <dbReference type="Pfam" id="PF01094"/>
    </source>
</evidence>
<dbReference type="AlphaFoldDB" id="A0AA39T809"/>
<dbReference type="InterPro" id="IPR001828">
    <property type="entry name" value="ANF_lig-bd_rcpt"/>
</dbReference>
<keyword evidence="4" id="KW-0472">Membrane</keyword>
<dbReference type="Pfam" id="PF01094">
    <property type="entry name" value="ANF_receptor"/>
    <property type="match status" value="1"/>
</dbReference>
<reference evidence="6" key="2">
    <citation type="submission" date="2023-06" db="EMBL/GenBank/DDBJ databases">
        <authorList>
            <person name="Swenson N.G."/>
            <person name="Wegrzyn J.L."/>
            <person name="Mcevoy S.L."/>
        </authorList>
    </citation>
    <scope>NUCLEOTIDE SEQUENCE</scope>
    <source>
        <strain evidence="6">NS2018</strain>
        <tissue evidence="6">Leaf</tissue>
    </source>
</reference>
<protein>
    <recommendedName>
        <fullName evidence="5">Receptor ligand binding region domain-containing protein</fullName>
    </recommendedName>
</protein>
<dbReference type="Proteomes" id="UP001168877">
    <property type="component" value="Unassembled WGS sequence"/>
</dbReference>
<sequence>MNIGAVISFETNIGKLAKVAIEAAVKDVNPDPTTLVGTKLKVTMQDSNRSGILATAQDGCNSRNCRLLWMERSYSIYGDDEHGRNGIAALGDKLTAKRCKITFKACLSPTATKDEITDLLVKVALSESRILLVHTSASWGMEVFLIAHDLGMVESGYVWIATDWLSTVLDTNSPLSEDEMEDIQGIVSLRMHTPDSVLRRRFVSRWKNLTSVEKSNGPIGLNTYGLYAYDTVWLLAHAIDSLFRQGGNISFSKDSRLAEI</sequence>
<evidence type="ECO:0000313" key="7">
    <source>
        <dbReference type="Proteomes" id="UP001168877"/>
    </source>
</evidence>
<comment type="subcellular location">
    <subcellularLocation>
        <location evidence="1">Membrane</location>
    </subcellularLocation>
</comment>
<evidence type="ECO:0000256" key="4">
    <source>
        <dbReference type="ARBA" id="ARBA00023136"/>
    </source>
</evidence>
<accession>A0AA39T809</accession>
<proteinExistence type="predicted"/>
<dbReference type="InterPro" id="IPR028082">
    <property type="entry name" value="Peripla_BP_I"/>
</dbReference>
<dbReference type="FunFam" id="3.40.50.2300:FF:000081">
    <property type="entry name" value="Glutamate receptor"/>
    <property type="match status" value="1"/>
</dbReference>
<dbReference type="GO" id="GO:0016020">
    <property type="term" value="C:membrane"/>
    <property type="evidence" value="ECO:0007669"/>
    <property type="project" value="UniProtKB-SubCell"/>
</dbReference>